<sequence>MAPDRWVVIDDTDPDLDYNGTWFPATTGRQDNVGNFGPPYLDTLRGITTDGSVSFQFNGTAIEVRGTNDVVNFDTNPDPTLECFVDGTSLGRETSSEFAENNPRLCGTSGLLDGNHTLQIQVKTQSPSRAFWLDQIRYIPSPTLPLDNTTILIENDDPAIQFDAQWRSLGGTANLTNEQGSVAQVTFVGTSISWYAFIPTEFPHNTSQGSWSMDGGEENIFLLKGLPPDSTTIFNQKYFTTPEFPVGPHNLTVIFHGSNQTVPLCLDYLYVKNGSFPAKSSTSGSPNIGTSLSALGRKGIIIACTIVSAVFCFLGITCLIFRRRKAKNKRSINEGLHHTAPTQLPLYQNSHGAAPVTSTGYVSQAVPQPSPPPVLTITPSSYPAHAGPDLPSTSLPQGQRGRRTLHDTSNSSHPQRTTSKRLVSLGPTSPRPR</sequence>
<comment type="caution">
    <text evidence="3">The sequence shown here is derived from an EMBL/GenBank/DDBJ whole genome shotgun (WGS) entry which is preliminary data.</text>
</comment>
<keyword evidence="2" id="KW-0472">Membrane</keyword>
<evidence type="ECO:0000313" key="3">
    <source>
        <dbReference type="EMBL" id="KAF5344755.1"/>
    </source>
</evidence>
<gene>
    <name evidence="3" type="ORF">D9756_011071</name>
</gene>
<feature type="region of interest" description="Disordered" evidence="1">
    <location>
        <begin position="358"/>
        <end position="433"/>
    </location>
</feature>
<protein>
    <recommendedName>
        <fullName evidence="5">Transmembrane protein</fullName>
    </recommendedName>
</protein>
<dbReference type="AlphaFoldDB" id="A0A8H5FPG3"/>
<evidence type="ECO:0000256" key="2">
    <source>
        <dbReference type="SAM" id="Phobius"/>
    </source>
</evidence>
<dbReference type="OrthoDB" id="3052647at2759"/>
<accession>A0A8H5FPG3</accession>
<name>A0A8H5FPG3_9AGAR</name>
<dbReference type="EMBL" id="JAACJO010000057">
    <property type="protein sequence ID" value="KAF5344755.1"/>
    <property type="molecule type" value="Genomic_DNA"/>
</dbReference>
<keyword evidence="2" id="KW-0812">Transmembrane</keyword>
<feature type="transmembrane region" description="Helical" evidence="2">
    <location>
        <begin position="300"/>
        <end position="321"/>
    </location>
</feature>
<dbReference type="Proteomes" id="UP000559027">
    <property type="component" value="Unassembled WGS sequence"/>
</dbReference>
<proteinExistence type="predicted"/>
<feature type="compositionally biased region" description="Polar residues" evidence="1">
    <location>
        <begin position="407"/>
        <end position="421"/>
    </location>
</feature>
<dbReference type="Gene3D" id="2.60.120.260">
    <property type="entry name" value="Galactose-binding domain-like"/>
    <property type="match status" value="2"/>
</dbReference>
<organism evidence="3 4">
    <name type="scientific">Leucocoprinus leucothites</name>
    <dbReference type="NCBI Taxonomy" id="201217"/>
    <lineage>
        <taxon>Eukaryota</taxon>
        <taxon>Fungi</taxon>
        <taxon>Dikarya</taxon>
        <taxon>Basidiomycota</taxon>
        <taxon>Agaricomycotina</taxon>
        <taxon>Agaricomycetes</taxon>
        <taxon>Agaricomycetidae</taxon>
        <taxon>Agaricales</taxon>
        <taxon>Agaricineae</taxon>
        <taxon>Agaricaceae</taxon>
        <taxon>Leucocoprinus</taxon>
    </lineage>
</organism>
<evidence type="ECO:0000313" key="4">
    <source>
        <dbReference type="Proteomes" id="UP000559027"/>
    </source>
</evidence>
<reference evidence="3 4" key="1">
    <citation type="journal article" date="2020" name="ISME J.">
        <title>Uncovering the hidden diversity of litter-decomposition mechanisms in mushroom-forming fungi.</title>
        <authorList>
            <person name="Floudas D."/>
            <person name="Bentzer J."/>
            <person name="Ahren D."/>
            <person name="Johansson T."/>
            <person name="Persson P."/>
            <person name="Tunlid A."/>
        </authorList>
    </citation>
    <scope>NUCLEOTIDE SEQUENCE [LARGE SCALE GENOMIC DNA]</scope>
    <source>
        <strain evidence="3 4">CBS 146.42</strain>
    </source>
</reference>
<evidence type="ECO:0000256" key="1">
    <source>
        <dbReference type="SAM" id="MobiDB-lite"/>
    </source>
</evidence>
<keyword evidence="4" id="KW-1185">Reference proteome</keyword>
<evidence type="ECO:0008006" key="5">
    <source>
        <dbReference type="Google" id="ProtNLM"/>
    </source>
</evidence>
<keyword evidence="2" id="KW-1133">Transmembrane helix</keyword>